<accession>A0A6J5PCP7</accession>
<evidence type="ECO:0000313" key="3">
    <source>
        <dbReference type="EMBL" id="CAB4179300.1"/>
    </source>
</evidence>
<evidence type="ECO:0000313" key="2">
    <source>
        <dbReference type="EMBL" id="CAB4174898.1"/>
    </source>
</evidence>
<dbReference type="EMBL" id="LR798433">
    <property type="protein sequence ID" value="CAB5231499.1"/>
    <property type="molecule type" value="Genomic_DNA"/>
</dbReference>
<dbReference type="EMBL" id="LR796798">
    <property type="protein sequence ID" value="CAB4166998.1"/>
    <property type="molecule type" value="Genomic_DNA"/>
</dbReference>
<organism evidence="1">
    <name type="scientific">uncultured Caudovirales phage</name>
    <dbReference type="NCBI Taxonomy" id="2100421"/>
    <lineage>
        <taxon>Viruses</taxon>
        <taxon>Duplodnaviria</taxon>
        <taxon>Heunggongvirae</taxon>
        <taxon>Uroviricota</taxon>
        <taxon>Caudoviricetes</taxon>
        <taxon>Peduoviridae</taxon>
        <taxon>Maltschvirus</taxon>
        <taxon>Maltschvirus maltsch</taxon>
    </lineage>
</organism>
<name>A0A6J5PCP7_9CAUD</name>
<dbReference type="EMBL" id="LR797196">
    <property type="protein sequence ID" value="CAB4193260.1"/>
    <property type="molecule type" value="Genomic_DNA"/>
</dbReference>
<protein>
    <submittedName>
        <fullName evidence="1">Uncharacterized protein</fullName>
    </submittedName>
</protein>
<evidence type="ECO:0000313" key="4">
    <source>
        <dbReference type="EMBL" id="CAB4189105.1"/>
    </source>
</evidence>
<reference evidence="1" key="1">
    <citation type="submission" date="2020-04" db="EMBL/GenBank/DDBJ databases">
        <authorList>
            <person name="Chiriac C."/>
            <person name="Salcher M."/>
            <person name="Ghai R."/>
            <person name="Kavagutti S V."/>
        </authorList>
    </citation>
    <scope>NUCLEOTIDE SEQUENCE</scope>
</reference>
<gene>
    <name evidence="3" type="ORF">UFOVP1034_61</name>
    <name evidence="4" type="ORF">UFOVP1177_61</name>
    <name evidence="5" type="ORF">UFOVP1243_48</name>
    <name evidence="6" type="ORF">UFOVP1581_97</name>
    <name evidence="1" type="ORF">UFOVP854_97</name>
    <name evidence="2" type="ORF">UFOVP964_97</name>
</gene>
<evidence type="ECO:0000313" key="6">
    <source>
        <dbReference type="EMBL" id="CAB5231499.1"/>
    </source>
</evidence>
<proteinExistence type="predicted"/>
<sequence length="138" mass="15938">MGQELLEVRGYIKTPRKYFVATNSKGYRAIRGSADRDYEWCIIAKELSPWGYVYSSWSATERNANKYCTTWNNRHDDSEMYEVVKCEQVTAKEARVIKKEIAMQHTSLQVAVETIKQIVQEAQGVSEGKEMESENDNN</sequence>
<dbReference type="EMBL" id="LR797132">
    <property type="protein sequence ID" value="CAB4189105.1"/>
    <property type="molecule type" value="Genomic_DNA"/>
</dbReference>
<dbReference type="EMBL" id="LR796924">
    <property type="protein sequence ID" value="CAB4174898.1"/>
    <property type="molecule type" value="Genomic_DNA"/>
</dbReference>
<evidence type="ECO:0000313" key="5">
    <source>
        <dbReference type="EMBL" id="CAB4193260.1"/>
    </source>
</evidence>
<dbReference type="EMBL" id="LR796979">
    <property type="protein sequence ID" value="CAB4179300.1"/>
    <property type="molecule type" value="Genomic_DNA"/>
</dbReference>
<evidence type="ECO:0000313" key="1">
    <source>
        <dbReference type="EMBL" id="CAB4166998.1"/>
    </source>
</evidence>